<dbReference type="EMBL" id="BARV01010921">
    <property type="protein sequence ID" value="GAI02745.1"/>
    <property type="molecule type" value="Genomic_DNA"/>
</dbReference>
<protein>
    <recommendedName>
        <fullName evidence="2">PorV/PorQ family protein</fullName>
    </recommendedName>
</protein>
<reference evidence="1" key="1">
    <citation type="journal article" date="2014" name="Front. Microbiol.">
        <title>High frequency of phylogenetically diverse reductive dehalogenase-homologous genes in deep subseafloor sedimentary metagenomes.</title>
        <authorList>
            <person name="Kawai M."/>
            <person name="Futagami T."/>
            <person name="Toyoda A."/>
            <person name="Takaki Y."/>
            <person name="Nishi S."/>
            <person name="Hori S."/>
            <person name="Arai W."/>
            <person name="Tsubouchi T."/>
            <person name="Morono Y."/>
            <person name="Uchiyama I."/>
            <person name="Ito T."/>
            <person name="Fujiyama A."/>
            <person name="Inagaki F."/>
            <person name="Takami H."/>
        </authorList>
    </citation>
    <scope>NUCLEOTIDE SEQUENCE</scope>
    <source>
        <strain evidence="1">Expedition CK06-06</strain>
    </source>
</reference>
<dbReference type="AlphaFoldDB" id="X1LK28"/>
<gene>
    <name evidence="1" type="ORF">S06H3_20947</name>
</gene>
<accession>X1LK28</accession>
<name>X1LK28_9ZZZZ</name>
<feature type="non-terminal residue" evidence="1">
    <location>
        <position position="126"/>
    </location>
</feature>
<evidence type="ECO:0000313" key="1">
    <source>
        <dbReference type="EMBL" id="GAI02745.1"/>
    </source>
</evidence>
<dbReference type="Gene3D" id="2.40.160.60">
    <property type="entry name" value="Outer membrane protein transport protein (OMPP1/FadL/TodX)"/>
    <property type="match status" value="1"/>
</dbReference>
<sequence>MKIFVTVSLIFFSAIFCFAKEPSPIFYNSFDGIPIGAKPSGMGEAFVALVDNADAPYWNPAGLIFLESNLYTFMFDLARSGAKKEDIVEKEPLQGKRFTYLSFCSSLGALSWRPLSNFREEKSKSY</sequence>
<dbReference type="SUPFAM" id="SSF56935">
    <property type="entry name" value="Porins"/>
    <property type="match status" value="1"/>
</dbReference>
<evidence type="ECO:0008006" key="2">
    <source>
        <dbReference type="Google" id="ProtNLM"/>
    </source>
</evidence>
<proteinExistence type="predicted"/>
<comment type="caution">
    <text evidence="1">The sequence shown here is derived from an EMBL/GenBank/DDBJ whole genome shotgun (WGS) entry which is preliminary data.</text>
</comment>
<organism evidence="1">
    <name type="scientific">marine sediment metagenome</name>
    <dbReference type="NCBI Taxonomy" id="412755"/>
    <lineage>
        <taxon>unclassified sequences</taxon>
        <taxon>metagenomes</taxon>
        <taxon>ecological metagenomes</taxon>
    </lineage>
</organism>